<reference evidence="1 2" key="1">
    <citation type="submission" date="2014-12" db="EMBL/GenBank/DDBJ databases">
        <title>Comparative genome analysis of Bacillus coagulans HM-08, Clostridium butyricum HM-68, Bacillus subtilis HM-66 and Bacillus licheniformis BL-09.</title>
        <authorList>
            <person name="Zhang H."/>
        </authorList>
    </citation>
    <scope>NUCLEOTIDE SEQUENCE [LARGE SCALE GENOMIC DNA]</scope>
    <source>
        <strain evidence="1 2">HM-66</strain>
    </source>
</reference>
<dbReference type="EMBL" id="JXBC01000001">
    <property type="protein sequence ID" value="KIU13008.1"/>
    <property type="molecule type" value="Genomic_DNA"/>
</dbReference>
<evidence type="ECO:0000313" key="2">
    <source>
        <dbReference type="Proteomes" id="UP000032247"/>
    </source>
</evidence>
<name>A0A0D1IUL6_BACIU</name>
<comment type="caution">
    <text evidence="1">The sequence shown here is derived from an EMBL/GenBank/DDBJ whole genome shotgun (WGS) entry which is preliminary data.</text>
</comment>
<sequence length="84" mass="9595">MFIYYLKKINIIFISKSEGRYQLDGNVLKNVSIELNFFIFFRKKSRKQNVFCPLSNANDKGMQTAFAAALPSASAVGMDFHNHV</sequence>
<evidence type="ECO:0000313" key="1">
    <source>
        <dbReference type="EMBL" id="KIU13008.1"/>
    </source>
</evidence>
<gene>
    <name evidence="1" type="ORF">SC09_Contig17orf00142</name>
</gene>
<dbReference type="Proteomes" id="UP000032247">
    <property type="component" value="Unassembled WGS sequence"/>
</dbReference>
<protein>
    <submittedName>
        <fullName evidence="1">Uncharacterized protein</fullName>
    </submittedName>
</protein>
<accession>A0A0D1IUL6</accession>
<proteinExistence type="predicted"/>
<dbReference type="AlphaFoldDB" id="A0A0D1IUL6"/>
<organism evidence="1 2">
    <name type="scientific">Bacillus subtilis</name>
    <dbReference type="NCBI Taxonomy" id="1423"/>
    <lineage>
        <taxon>Bacteria</taxon>
        <taxon>Bacillati</taxon>
        <taxon>Bacillota</taxon>
        <taxon>Bacilli</taxon>
        <taxon>Bacillales</taxon>
        <taxon>Bacillaceae</taxon>
        <taxon>Bacillus</taxon>
    </lineage>
</organism>